<dbReference type="GO" id="GO:0051536">
    <property type="term" value="F:iron-sulfur cluster binding"/>
    <property type="evidence" value="ECO:0007669"/>
    <property type="project" value="InterPro"/>
</dbReference>
<dbReference type="EMBL" id="VLKG01000003">
    <property type="protein sequence ID" value="TWH76154.1"/>
    <property type="molecule type" value="Genomic_DNA"/>
</dbReference>
<dbReference type="RefSeq" id="WP_144570808.1">
    <property type="nucleotide sequence ID" value="NZ_VLKG01000003.1"/>
</dbReference>
<evidence type="ECO:0000259" key="4">
    <source>
        <dbReference type="Pfam" id="PF00148"/>
    </source>
</evidence>
<dbReference type="Gene3D" id="3.40.50.1980">
    <property type="entry name" value="Nitrogenase molybdenum iron protein domain"/>
    <property type="match status" value="3"/>
</dbReference>
<keyword evidence="2 3" id="KW-0535">Nitrogen fixation</keyword>
<evidence type="ECO:0000256" key="3">
    <source>
        <dbReference type="RuleBase" id="RU004021"/>
    </source>
</evidence>
<dbReference type="GO" id="GO:0016163">
    <property type="term" value="F:nitrogenase activity"/>
    <property type="evidence" value="ECO:0007669"/>
    <property type="project" value="InterPro"/>
</dbReference>
<comment type="caution">
    <text evidence="5">The sequence shown here is derived from an EMBL/GenBank/DDBJ whole genome shotgun (WGS) entry which is preliminary data.</text>
</comment>
<keyword evidence="6" id="KW-1185">Reference proteome</keyword>
<dbReference type="InterPro" id="IPR000318">
    <property type="entry name" value="Nase_comp1_CS"/>
</dbReference>
<evidence type="ECO:0000256" key="1">
    <source>
        <dbReference type="ARBA" id="ARBA00011002"/>
    </source>
</evidence>
<name>A0A562J005_9GAMM</name>
<evidence type="ECO:0000313" key="6">
    <source>
        <dbReference type="Proteomes" id="UP000319627"/>
    </source>
</evidence>
<accession>A0A562J005</accession>
<dbReference type="GO" id="GO:0016613">
    <property type="term" value="C:vanadium-iron nitrogenase complex"/>
    <property type="evidence" value="ECO:0007669"/>
    <property type="project" value="InterPro"/>
</dbReference>
<dbReference type="Proteomes" id="UP000319627">
    <property type="component" value="Unassembled WGS sequence"/>
</dbReference>
<dbReference type="Gene3D" id="1.20.89.10">
    <property type="entry name" value="Nitrogenase Molybdenum-iron Protein, subunit B, domain 4"/>
    <property type="match status" value="1"/>
</dbReference>
<dbReference type="PROSITE" id="PS00090">
    <property type="entry name" value="NITROGENASE_1_2"/>
    <property type="match status" value="1"/>
</dbReference>
<dbReference type="OrthoDB" id="9800746at2"/>
<dbReference type="PANTHER" id="PTHR33712:SF7">
    <property type="entry name" value="LIGHT-INDEPENDENT PROTOCHLOROPHYLLIDE REDUCTASE SUBUNIT B"/>
    <property type="match status" value="1"/>
</dbReference>
<reference evidence="5 6" key="1">
    <citation type="submission" date="2019-07" db="EMBL/GenBank/DDBJ databases">
        <title>Genomic Encyclopedia of Type Strains, Phase I: the one thousand microbial genomes (KMG-I) project.</title>
        <authorList>
            <person name="Kyrpides N."/>
        </authorList>
    </citation>
    <scope>NUCLEOTIDE SEQUENCE [LARGE SCALE GENOMIC DNA]</scope>
    <source>
        <strain evidence="5 6">DSM 375</strain>
    </source>
</reference>
<dbReference type="AlphaFoldDB" id="A0A562J005"/>
<dbReference type="InterPro" id="IPR050152">
    <property type="entry name" value="ChlB/BchB/BchZ"/>
</dbReference>
<dbReference type="NCBIfam" id="TIGR02932">
    <property type="entry name" value="vnfK_nitrog"/>
    <property type="match status" value="1"/>
</dbReference>
<proteinExistence type="inferred from homology"/>
<evidence type="ECO:0000256" key="2">
    <source>
        <dbReference type="ARBA" id="ARBA00023231"/>
    </source>
</evidence>
<gene>
    <name evidence="5" type="ORF">LX59_01073</name>
</gene>
<dbReference type="InterPro" id="IPR000510">
    <property type="entry name" value="Nase/OxRdtase_comp1"/>
</dbReference>
<evidence type="ECO:0000313" key="5">
    <source>
        <dbReference type="EMBL" id="TWH76154.1"/>
    </source>
</evidence>
<comment type="similarity">
    <text evidence="1 3">Belongs to the NifD/NifK/NifE/NifN family.</text>
</comment>
<dbReference type="InterPro" id="IPR014281">
    <property type="entry name" value="Nase_VnfK"/>
</dbReference>
<feature type="domain" description="Nitrogenase/oxidoreductase component 1" evidence="4">
    <location>
        <begin position="32"/>
        <end position="457"/>
    </location>
</feature>
<protein>
    <submittedName>
        <fullName evidence="5">V-nitrogenase VFe protein subunit VnfK</fullName>
    </submittedName>
</protein>
<organism evidence="5 6">
    <name type="scientific">Azomonas agilis</name>
    <dbReference type="NCBI Taxonomy" id="116849"/>
    <lineage>
        <taxon>Bacteria</taxon>
        <taxon>Pseudomonadati</taxon>
        <taxon>Pseudomonadota</taxon>
        <taxon>Gammaproteobacteria</taxon>
        <taxon>Pseudomonadales</taxon>
        <taxon>Pseudomonadaceae</taxon>
        <taxon>Azomonas</taxon>
    </lineage>
</organism>
<dbReference type="PROSITE" id="PS00699">
    <property type="entry name" value="NITROGENASE_1_1"/>
    <property type="match status" value="1"/>
</dbReference>
<sequence length="474" mass="52528">MSNCGCTTEQKPAEVSVSGRDRDGIINPMYDCQPAGAQYAGIGIKDCIPLVHGGQGCTMFVRLLFAQHFKENFDVASTSLHEDSAVFGGAGRVEEGVLVLARRYPELRVIPIITTCSTEVIGDDIEGTIRIIKKALKAEFPEREIYLAPVHTPSFKGSHVTGYDECVKSVFQTIATKKTKPTGKLNVFPGWVNPGDVVLLKDYFKAMGVDATIFMDTENFDSPMLPSKAIETQGNTTVEDIADSANAIGSLALARYEGASTAKYLNESFEVPDYLVNTPYGIKNTDDMLRKISEVTGKEIPESLVRERGIALDALADLAHMFFANKKVAIFGHPDLVLGLAQFCMEIELEPCLLLIGDDQGRKYKKDPRIEELKNTAHFDMEIIHNADLWELEKRINAGLKLDLIMGHSKGRYVAIEANIPMVRVGFPTFDRAGLYRKPTIGYKGAMELAETIANTLFAHMEYTRNKEWILNTW</sequence>
<dbReference type="Pfam" id="PF00148">
    <property type="entry name" value="Oxidored_nitro"/>
    <property type="match status" value="1"/>
</dbReference>
<dbReference type="PANTHER" id="PTHR33712">
    <property type="entry name" value="LIGHT-INDEPENDENT PROTOCHLOROPHYLLIDE REDUCTASE SUBUNIT B"/>
    <property type="match status" value="1"/>
</dbReference>
<dbReference type="SUPFAM" id="SSF53807">
    <property type="entry name" value="Helical backbone' metal receptor"/>
    <property type="match status" value="1"/>
</dbReference>